<protein>
    <submittedName>
        <fullName evidence="3">Hemin ABC transporter substrate-binding protein</fullName>
    </submittedName>
</protein>
<dbReference type="RefSeq" id="WP_079496672.1">
    <property type="nucleotide sequence ID" value="NZ_AP025334.1"/>
</dbReference>
<dbReference type="Gene3D" id="3.40.50.1980">
    <property type="entry name" value="Nitrogenase molybdenum iron protein domain"/>
    <property type="match status" value="2"/>
</dbReference>
<dbReference type="Pfam" id="PF01497">
    <property type="entry name" value="Peripla_BP_2"/>
    <property type="match status" value="1"/>
</dbReference>
<dbReference type="PROSITE" id="PS50983">
    <property type="entry name" value="FE_B12_PBP"/>
    <property type="match status" value="1"/>
</dbReference>
<sequence>MKKLVLLLAALPLMASAAAERIITLGGDVSEIAWALGAGPQMVARDSTSTWPGEVQKLPDVGYVRQLNAEGILSLRPTLVLASAQAQPSLVLKKVEENNVKLVNVPGGYDVAAIDKKVDAVAAAIGKTAQGTELRKKLDAEIAALPTQPLNKRVLFILSHGGMGSMVAGQETAADGAIRAAGLINAMQGFSHYRNLSQEGVIASKPDLVVISADGVKSMGGEENLWKLPGLAQTPAGRSKQLLIVDDIALLGFGVRTPQALKVLRDKAEQLP</sequence>
<feature type="signal peptide" evidence="1">
    <location>
        <begin position="1"/>
        <end position="17"/>
    </location>
</feature>
<feature type="domain" description="Fe/B12 periplasmic-binding" evidence="2">
    <location>
        <begin position="21"/>
        <end position="272"/>
    </location>
</feature>
<dbReference type="CDD" id="cd01149">
    <property type="entry name" value="HutB"/>
    <property type="match status" value="1"/>
</dbReference>
<organism evidence="3 4">
    <name type="scientific">Phytobacter diazotrophicus</name>
    <dbReference type="NCBI Taxonomy" id="395631"/>
    <lineage>
        <taxon>Bacteria</taxon>
        <taxon>Pseudomonadati</taxon>
        <taxon>Pseudomonadota</taxon>
        <taxon>Gammaproteobacteria</taxon>
        <taxon>Enterobacterales</taxon>
        <taxon>Enterobacteriaceae</taxon>
        <taxon>Phytobacter</taxon>
    </lineage>
</organism>
<dbReference type="SUPFAM" id="SSF53807">
    <property type="entry name" value="Helical backbone' metal receptor"/>
    <property type="match status" value="1"/>
</dbReference>
<dbReference type="InterPro" id="IPR002491">
    <property type="entry name" value="ABC_transptr_periplasmic_BD"/>
</dbReference>
<reference evidence="3 4" key="1">
    <citation type="submission" date="2021-12" db="EMBL/GenBank/DDBJ databases">
        <title>Complete genome sequence of Phytobacter diazotrophicus TA9734.</title>
        <authorList>
            <person name="Kubota H."/>
            <person name="Nakayama Y."/>
            <person name="Ariyoshi T."/>
        </authorList>
    </citation>
    <scope>NUCLEOTIDE SEQUENCE [LARGE SCALE GENOMIC DNA]</scope>
    <source>
        <strain evidence="3 4">TA9734</strain>
    </source>
</reference>
<dbReference type="PANTHER" id="PTHR30535:SF4">
    <property type="entry name" value="HEMIN-BINDING PERIPLASMIC PROTEIN HMUT"/>
    <property type="match status" value="1"/>
</dbReference>
<dbReference type="Proteomes" id="UP001320460">
    <property type="component" value="Chromosome"/>
</dbReference>
<evidence type="ECO:0000259" key="2">
    <source>
        <dbReference type="PROSITE" id="PS50983"/>
    </source>
</evidence>
<feature type="chain" id="PRO_5046452969" evidence="1">
    <location>
        <begin position="18"/>
        <end position="272"/>
    </location>
</feature>
<name>A0ABM7VWQ6_9ENTR</name>
<evidence type="ECO:0000256" key="1">
    <source>
        <dbReference type="SAM" id="SignalP"/>
    </source>
</evidence>
<dbReference type="EMBL" id="AP025334">
    <property type="protein sequence ID" value="BDD51652.1"/>
    <property type="molecule type" value="Genomic_DNA"/>
</dbReference>
<dbReference type="InterPro" id="IPR050902">
    <property type="entry name" value="ABC_Transporter_SBP"/>
</dbReference>
<evidence type="ECO:0000313" key="3">
    <source>
        <dbReference type="EMBL" id="BDD51652.1"/>
    </source>
</evidence>
<gene>
    <name evidence="3" type="ORF">PDTA9734_31390</name>
</gene>
<keyword evidence="1" id="KW-0732">Signal</keyword>
<evidence type="ECO:0000313" key="4">
    <source>
        <dbReference type="Proteomes" id="UP001320460"/>
    </source>
</evidence>
<proteinExistence type="predicted"/>
<keyword evidence="4" id="KW-1185">Reference proteome</keyword>
<accession>A0ABM7VWQ6</accession>
<dbReference type="PANTHER" id="PTHR30535">
    <property type="entry name" value="VITAMIN B12-BINDING PROTEIN"/>
    <property type="match status" value="1"/>
</dbReference>